<dbReference type="RefSeq" id="WP_184520235.1">
    <property type="nucleotide sequence ID" value="NZ_JACIJD010000014.1"/>
</dbReference>
<dbReference type="Pfam" id="PF03401">
    <property type="entry name" value="TctC"/>
    <property type="match status" value="1"/>
</dbReference>
<accession>A0A840YL58</accession>
<dbReference type="PANTHER" id="PTHR42928:SF5">
    <property type="entry name" value="BLR1237 PROTEIN"/>
    <property type="match status" value="1"/>
</dbReference>
<dbReference type="Proteomes" id="UP000580654">
    <property type="component" value="Unassembled WGS sequence"/>
</dbReference>
<dbReference type="InterPro" id="IPR042100">
    <property type="entry name" value="Bug_dom1"/>
</dbReference>
<dbReference type="CDD" id="cd07012">
    <property type="entry name" value="PBP2_Bug_TTT"/>
    <property type="match status" value="1"/>
</dbReference>
<organism evidence="3 4">
    <name type="scientific">Muricoccus pecuniae</name>
    <dbReference type="NCBI Taxonomy" id="693023"/>
    <lineage>
        <taxon>Bacteria</taxon>
        <taxon>Pseudomonadati</taxon>
        <taxon>Pseudomonadota</taxon>
        <taxon>Alphaproteobacteria</taxon>
        <taxon>Acetobacterales</taxon>
        <taxon>Roseomonadaceae</taxon>
        <taxon>Muricoccus</taxon>
    </lineage>
</organism>
<comment type="caution">
    <text evidence="3">The sequence shown here is derived from an EMBL/GenBank/DDBJ whole genome shotgun (WGS) entry which is preliminary data.</text>
</comment>
<dbReference type="PANTHER" id="PTHR42928">
    <property type="entry name" value="TRICARBOXYLATE-BINDING PROTEIN"/>
    <property type="match status" value="1"/>
</dbReference>
<evidence type="ECO:0000313" key="3">
    <source>
        <dbReference type="EMBL" id="MBB5695054.1"/>
    </source>
</evidence>
<evidence type="ECO:0000256" key="1">
    <source>
        <dbReference type="ARBA" id="ARBA00006987"/>
    </source>
</evidence>
<keyword evidence="4" id="KW-1185">Reference proteome</keyword>
<dbReference type="EMBL" id="JACIJD010000014">
    <property type="protein sequence ID" value="MBB5695054.1"/>
    <property type="molecule type" value="Genomic_DNA"/>
</dbReference>
<evidence type="ECO:0000256" key="2">
    <source>
        <dbReference type="SAM" id="SignalP"/>
    </source>
</evidence>
<feature type="chain" id="PRO_5032271914" evidence="2">
    <location>
        <begin position="28"/>
        <end position="329"/>
    </location>
</feature>
<dbReference type="InterPro" id="IPR005064">
    <property type="entry name" value="BUG"/>
</dbReference>
<dbReference type="PIRSF" id="PIRSF017082">
    <property type="entry name" value="YflP"/>
    <property type="match status" value="1"/>
</dbReference>
<feature type="signal peptide" evidence="2">
    <location>
        <begin position="1"/>
        <end position="27"/>
    </location>
</feature>
<sequence length="329" mass="34516">MNRRTLLGTALGSALALPTIAPSSARAQGAWPTRPVRLIVPYPPGGATDVIARVYADHMSQTLGQPVVIENRPGASGNIGIDAVAKAAGDGYVIGAGTVSNFSINQYLYKSVPYDIEKDLRPIALAWEFPNIAVVAPGKVQAKTLPEFIAWAKGKRGGITYGSTGVGTTTHLSSAMLFSRLGIEAVHVPYRGAAQIQPALLSGDIDFAIDGVASYQALVEAGQIRALAVTSAERWPTLPGVPTMAEGGINDFVVTVWGGFVAPASTPDSVVEKLNAALKATVDDASQRERFARVGAKPIWTTAADAAARAARERPMWRETIERSGASAD</sequence>
<gene>
    <name evidence="3" type="ORF">FHS87_003108</name>
</gene>
<proteinExistence type="inferred from homology"/>
<comment type="similarity">
    <text evidence="1">Belongs to the UPF0065 (bug) family.</text>
</comment>
<dbReference type="Gene3D" id="3.40.190.10">
    <property type="entry name" value="Periplasmic binding protein-like II"/>
    <property type="match status" value="1"/>
</dbReference>
<keyword evidence="2" id="KW-0732">Signal</keyword>
<protein>
    <submittedName>
        <fullName evidence="3">Tripartite-type tricarboxylate transporter receptor subunit TctC</fullName>
    </submittedName>
</protein>
<evidence type="ECO:0000313" key="4">
    <source>
        <dbReference type="Proteomes" id="UP000580654"/>
    </source>
</evidence>
<dbReference type="Gene3D" id="3.40.190.150">
    <property type="entry name" value="Bordetella uptake gene, domain 1"/>
    <property type="match status" value="1"/>
</dbReference>
<name>A0A840YL58_9PROT</name>
<dbReference type="AlphaFoldDB" id="A0A840YL58"/>
<keyword evidence="3" id="KW-0675">Receptor</keyword>
<reference evidence="3 4" key="1">
    <citation type="submission" date="2020-08" db="EMBL/GenBank/DDBJ databases">
        <title>Genomic Encyclopedia of Type Strains, Phase IV (KMG-IV): sequencing the most valuable type-strain genomes for metagenomic binning, comparative biology and taxonomic classification.</title>
        <authorList>
            <person name="Goeker M."/>
        </authorList>
    </citation>
    <scope>NUCLEOTIDE SEQUENCE [LARGE SCALE GENOMIC DNA]</scope>
    <source>
        <strain evidence="3 4">DSM 25622</strain>
    </source>
</reference>
<dbReference type="SUPFAM" id="SSF53850">
    <property type="entry name" value="Periplasmic binding protein-like II"/>
    <property type="match status" value="1"/>
</dbReference>